<organism evidence="2 3">
    <name type="scientific">Vreelandella neptunia</name>
    <dbReference type="NCBI Taxonomy" id="115551"/>
    <lineage>
        <taxon>Bacteria</taxon>
        <taxon>Pseudomonadati</taxon>
        <taxon>Pseudomonadota</taxon>
        <taxon>Gammaproteobacteria</taxon>
        <taxon>Oceanospirillales</taxon>
        <taxon>Halomonadaceae</taxon>
        <taxon>Vreelandella</taxon>
    </lineage>
</organism>
<name>A0ABZ0YR12_9GAMM</name>
<dbReference type="EMBL" id="CP140255">
    <property type="protein sequence ID" value="WQH14608.1"/>
    <property type="molecule type" value="Genomic_DNA"/>
</dbReference>
<evidence type="ECO:0000256" key="1">
    <source>
        <dbReference type="SAM" id="MobiDB-lite"/>
    </source>
</evidence>
<accession>A0ABZ0YR12</accession>
<keyword evidence="3" id="KW-1185">Reference proteome</keyword>
<feature type="compositionally biased region" description="Basic and acidic residues" evidence="1">
    <location>
        <begin position="97"/>
        <end position="107"/>
    </location>
</feature>
<evidence type="ECO:0000313" key="2">
    <source>
        <dbReference type="EMBL" id="WQH14608.1"/>
    </source>
</evidence>
<evidence type="ECO:0000313" key="3">
    <source>
        <dbReference type="Proteomes" id="UP001324794"/>
    </source>
</evidence>
<reference evidence="2 3" key="1">
    <citation type="submission" date="2023-11" db="EMBL/GenBank/DDBJ databases">
        <title>MicrobeMod: A computational toolkit for identifying prokaryotic methylation and restriction-modification with nanopore sequencing.</title>
        <authorList>
            <person name="Crits-Christoph A."/>
            <person name="Kang S.C."/>
            <person name="Lee H."/>
            <person name="Ostrov N."/>
        </authorList>
    </citation>
    <scope>NUCLEOTIDE SEQUENCE [LARGE SCALE GENOMIC DNA]</scope>
    <source>
        <strain evidence="2 3">ATCC BAA-805</strain>
    </source>
</reference>
<sequence>MIASLKAKALGLVLGGLALLSAFLYWQHITTQRDAYQAEAERQRSRAEILQEHQQWQRQQIDRLSSAMATRDETLTAIRDDISASTRALEQLGESDAEAREWMDSDRPTGISDWVRELQRSSSVEPMRLPDGTQPPND</sequence>
<dbReference type="Proteomes" id="UP001324794">
    <property type="component" value="Chromosome"/>
</dbReference>
<gene>
    <name evidence="2" type="ORF">SR894_08730</name>
</gene>
<proteinExistence type="predicted"/>
<dbReference type="RefSeq" id="WP_223288811.1">
    <property type="nucleotide sequence ID" value="NZ_CP140255.1"/>
</dbReference>
<protein>
    <submittedName>
        <fullName evidence="2">Uncharacterized protein</fullName>
    </submittedName>
</protein>
<feature type="region of interest" description="Disordered" evidence="1">
    <location>
        <begin position="89"/>
        <end position="111"/>
    </location>
</feature>